<dbReference type="RefSeq" id="WP_012697481.1">
    <property type="nucleotide sequence ID" value="NC_012559.1"/>
</dbReference>
<organism evidence="1 2">
    <name type="scientific">Laribacter hongkongensis (strain HLHK9)</name>
    <dbReference type="NCBI Taxonomy" id="557598"/>
    <lineage>
        <taxon>Bacteria</taxon>
        <taxon>Pseudomonadati</taxon>
        <taxon>Pseudomonadota</taxon>
        <taxon>Betaproteobacteria</taxon>
        <taxon>Neisseriales</taxon>
        <taxon>Aquaspirillaceae</taxon>
        <taxon>Laribacter</taxon>
    </lineage>
</organism>
<reference evidence="1 2" key="1">
    <citation type="journal article" date="2009" name="PLoS Genet.">
        <title>The complete genome and proteome of Laribacter hongkongensis reveal potential mechanisms for adaptations to different temperatures and habitats.</title>
        <authorList>
            <person name="Woo P.C."/>
            <person name="Lau S.K."/>
            <person name="Tse H."/>
            <person name="Teng J.L."/>
            <person name="Curreem S.O."/>
            <person name="Tsang A.K."/>
            <person name="Fan R.Y."/>
            <person name="Wong G.K."/>
            <person name="Huang Y."/>
            <person name="Loman N.J."/>
            <person name="Snyder L.A."/>
            <person name="Cai J.J."/>
            <person name="Huang J.D."/>
            <person name="Mak W."/>
            <person name="Pallen M.J."/>
            <person name="Lok S."/>
            <person name="Yuen K.Y."/>
        </authorList>
    </citation>
    <scope>NUCLEOTIDE SEQUENCE [LARGE SCALE GENOMIC DNA]</scope>
    <source>
        <strain evidence="1 2">HLHK9</strain>
    </source>
</reference>
<dbReference type="KEGG" id="lhk:LHK_02011"/>
<dbReference type="HOGENOM" id="CLU_2167801_0_0_4"/>
<protein>
    <submittedName>
        <fullName evidence="1">Uncharacterized protein</fullName>
    </submittedName>
</protein>
<accession>C1D955</accession>
<dbReference type="AlphaFoldDB" id="C1D955"/>
<evidence type="ECO:0000313" key="2">
    <source>
        <dbReference type="Proteomes" id="UP000002010"/>
    </source>
</evidence>
<proteinExistence type="predicted"/>
<name>C1D955_LARHH</name>
<gene>
    <name evidence="1" type="ordered locus">LHK_02011</name>
</gene>
<dbReference type="GeneID" id="75110414"/>
<dbReference type="EMBL" id="CP001154">
    <property type="protein sequence ID" value="ACO74995.1"/>
    <property type="molecule type" value="Genomic_DNA"/>
</dbReference>
<keyword evidence="2" id="KW-1185">Reference proteome</keyword>
<evidence type="ECO:0000313" key="1">
    <source>
        <dbReference type="EMBL" id="ACO74995.1"/>
    </source>
</evidence>
<sequence>MSHTHPLHGSLSTYQIGGGQFALNGGSGIVDDMRFISAAGATETRPLNVTSVWVCRLFGAVTNPGAADAVQLATEVARLWAQKVELTSFIGSNQLFAATGYQRLPGGLIV</sequence>
<dbReference type="Proteomes" id="UP000002010">
    <property type="component" value="Chromosome"/>
</dbReference>